<feature type="domain" description="GTPase-associated protein 1 N-terminal" evidence="1">
    <location>
        <begin position="5"/>
        <end position="137"/>
    </location>
</feature>
<protein>
    <submittedName>
        <fullName evidence="4">Uncharacterized protein</fullName>
    </submittedName>
</protein>
<evidence type="ECO:0000259" key="1">
    <source>
        <dbReference type="Pfam" id="PF20013"/>
    </source>
</evidence>
<dbReference type="EMBL" id="BOMG01000004">
    <property type="protein sequence ID" value="GID51796.1"/>
    <property type="molecule type" value="Genomic_DNA"/>
</dbReference>
<gene>
    <name evidence="4" type="ORF">Aco03nite_002000</name>
</gene>
<evidence type="ECO:0000259" key="2">
    <source>
        <dbReference type="Pfam" id="PF20014"/>
    </source>
</evidence>
<organism evidence="4 5">
    <name type="scientific">Actinoplanes couchii</name>
    <dbReference type="NCBI Taxonomy" id="403638"/>
    <lineage>
        <taxon>Bacteria</taxon>
        <taxon>Bacillati</taxon>
        <taxon>Actinomycetota</taxon>
        <taxon>Actinomycetes</taxon>
        <taxon>Micromonosporales</taxon>
        <taxon>Micromonosporaceae</taxon>
        <taxon>Actinoplanes</taxon>
    </lineage>
</organism>
<sequence length="800" mass="85889">MDGSFETLVYTDCRPGQGLTGGAGLQFQARSSDRAGAAQNLVRDRLLYEPPARWMADRRPADRYPPSFGHLSASGYLATASGLYLGREANGVREGNQLTHTIVTTDPDDYRGLRPAQLYGAAFWTTVPAGTTRCAPVTVSPEDTPWSPGRAKRFVQAQPDGPATLLALVSALDRAGTADGGRILFLGDDPATIVEWLVAGTLLIPRGRALHLGFKIYSNDPARSGAPIVAVHPDFASPATQVGNTLGYLVFDLTTHRHTEVAATPAARRWVGLFLDDDPRDAVDALDVAAESGIADEAAAAALGTAAILHREPPARYAETVVAWLRSGPPLLRDAYGADITDLFADMPERWPRGVLRRLDEAGGDGLLPGKAADVRIALLLKDVEEALTGGRVTAERPGPLPAGEWDPGRDQQVLDLLTEALQAAGRSGAQIEALLRLARRYGAPIHPAGLGEATGALVRYLADDPSRLRRQDWPHGDEIEPLLLAELQGRVLRGGTAPERVGTEWGRWLTARRADLTAELEAAVLGAAVRTAGTSREALIRAELTPLAGDPPAYARRVTALFSQSTPRHDEMLLILEHAPESTPPIDGVFTTVTGRATADAPVSATDLQLSRRLAAQGLIPPDPALDAVLARDAVVTDTLARMRRDPADDLIPGLLEALAGSPPRLVSARLAAVAAALLDLPRFDTAVTSVLEQHPALLDPLLDRLTGALRTETRPELAALGYYLFFGPLRASSNYFEPLATAVDHWLVRVPDRAVEQAGRQLATAGRRWTGRWDERVEALAGRRTRYRLTHPFGGRHT</sequence>
<feature type="domain" description="GTPase-associated protein 1 middle" evidence="2">
    <location>
        <begin position="161"/>
        <end position="254"/>
    </location>
</feature>
<evidence type="ECO:0000259" key="3">
    <source>
        <dbReference type="Pfam" id="PF20052"/>
    </source>
</evidence>
<reference evidence="4 5" key="1">
    <citation type="submission" date="2021-01" db="EMBL/GenBank/DDBJ databases">
        <title>Whole genome shotgun sequence of Actinoplanes couchii NBRC 106145.</title>
        <authorList>
            <person name="Komaki H."/>
            <person name="Tamura T."/>
        </authorList>
    </citation>
    <scope>NUCLEOTIDE SEQUENCE [LARGE SCALE GENOMIC DNA]</scope>
    <source>
        <strain evidence="4 5">NBRC 106145</strain>
    </source>
</reference>
<evidence type="ECO:0000313" key="5">
    <source>
        <dbReference type="Proteomes" id="UP000612282"/>
    </source>
</evidence>
<dbReference type="RefSeq" id="WP_203792615.1">
    <property type="nucleotide sequence ID" value="NZ_BAAAQE010000090.1"/>
</dbReference>
<dbReference type="Pfam" id="PF20013">
    <property type="entry name" value="GAP1-N2"/>
    <property type="match status" value="1"/>
</dbReference>
<comment type="caution">
    <text evidence="4">The sequence shown here is derived from an EMBL/GenBank/DDBJ whole genome shotgun (WGS) entry which is preliminary data.</text>
</comment>
<name>A0ABQ3WZV3_9ACTN</name>
<accession>A0ABQ3WZV3</accession>
<proteinExistence type="predicted"/>
<dbReference type="InterPro" id="IPR045401">
    <property type="entry name" value="GAP1-M"/>
</dbReference>
<dbReference type="Pfam" id="PF20014">
    <property type="entry name" value="GAP1-M"/>
    <property type="match status" value="1"/>
</dbReference>
<keyword evidence="5" id="KW-1185">Reference proteome</keyword>
<evidence type="ECO:0000313" key="4">
    <source>
        <dbReference type="EMBL" id="GID51796.1"/>
    </source>
</evidence>
<dbReference type="Proteomes" id="UP000612282">
    <property type="component" value="Unassembled WGS sequence"/>
</dbReference>
<feature type="domain" description="GTPase-associated protein 1-like C-terminal" evidence="3">
    <location>
        <begin position="277"/>
        <end position="775"/>
    </location>
</feature>
<dbReference type="InterPro" id="IPR045402">
    <property type="entry name" value="GAP1-N2"/>
</dbReference>
<dbReference type="InterPro" id="IPR049532">
    <property type="entry name" value="GAP1-like_C"/>
</dbReference>
<dbReference type="Pfam" id="PF20052">
    <property type="entry name" value="GAP1-C"/>
    <property type="match status" value="1"/>
</dbReference>